<evidence type="ECO:0000256" key="1">
    <source>
        <dbReference type="SAM" id="Phobius"/>
    </source>
</evidence>
<comment type="caution">
    <text evidence="2">The sequence shown here is derived from an EMBL/GenBank/DDBJ whole genome shotgun (WGS) entry which is preliminary data.</text>
</comment>
<dbReference type="AlphaFoldDB" id="A0A8J7KWP9"/>
<dbReference type="Proteomes" id="UP000622552">
    <property type="component" value="Unassembled WGS sequence"/>
</dbReference>
<proteinExistence type="predicted"/>
<keyword evidence="1" id="KW-0812">Transmembrane</keyword>
<evidence type="ECO:0000313" key="2">
    <source>
        <dbReference type="EMBL" id="MBG6136817.1"/>
    </source>
</evidence>
<organism evidence="2 3">
    <name type="scientific">Longispora fulva</name>
    <dbReference type="NCBI Taxonomy" id="619741"/>
    <lineage>
        <taxon>Bacteria</taxon>
        <taxon>Bacillati</taxon>
        <taxon>Actinomycetota</taxon>
        <taxon>Actinomycetes</taxon>
        <taxon>Micromonosporales</taxon>
        <taxon>Micromonosporaceae</taxon>
        <taxon>Longispora</taxon>
    </lineage>
</organism>
<dbReference type="RefSeq" id="WP_197003742.1">
    <property type="nucleotide sequence ID" value="NZ_BONS01000016.1"/>
</dbReference>
<gene>
    <name evidence="2" type="ORF">IW245_003011</name>
</gene>
<sequence>MSRLVRVLFAVALGLASVLLGATPGWAHGKQMRLQITADAQGRLEVAGTWVDDNHPVTDGIAAVVTASATDGRMSGPDYLTAVAGRPGVLVAASALPAGVWDVAVEAGAPVAAYAQARVEAVPGKPVAVYQERTVEAAAPPGERSGFDWGPYAIGAIIAVLVLGGVVYKVRAARK</sequence>
<accession>A0A8J7KWP9</accession>
<dbReference type="EMBL" id="JADOUF010000001">
    <property type="protein sequence ID" value="MBG6136817.1"/>
    <property type="molecule type" value="Genomic_DNA"/>
</dbReference>
<feature type="transmembrane region" description="Helical" evidence="1">
    <location>
        <begin position="149"/>
        <end position="168"/>
    </location>
</feature>
<name>A0A8J7KWP9_9ACTN</name>
<evidence type="ECO:0000313" key="3">
    <source>
        <dbReference type="Proteomes" id="UP000622552"/>
    </source>
</evidence>
<keyword evidence="3" id="KW-1185">Reference proteome</keyword>
<keyword evidence="1" id="KW-0472">Membrane</keyword>
<protein>
    <submittedName>
        <fullName evidence="2">Uncharacterized protein</fullName>
    </submittedName>
</protein>
<reference evidence="2" key="1">
    <citation type="submission" date="2020-11" db="EMBL/GenBank/DDBJ databases">
        <title>Sequencing the genomes of 1000 actinobacteria strains.</title>
        <authorList>
            <person name="Klenk H.-P."/>
        </authorList>
    </citation>
    <scope>NUCLEOTIDE SEQUENCE</scope>
    <source>
        <strain evidence="2">DSM 45356</strain>
    </source>
</reference>
<keyword evidence="1" id="KW-1133">Transmembrane helix</keyword>